<dbReference type="InterPro" id="IPR012337">
    <property type="entry name" value="RNaseH-like_sf"/>
</dbReference>
<evidence type="ECO:0000313" key="13">
    <source>
        <dbReference type="Proteomes" id="UP000274822"/>
    </source>
</evidence>
<dbReference type="SMART" id="SM00479">
    <property type="entry name" value="EXOIII"/>
    <property type="match status" value="1"/>
</dbReference>
<comment type="subcellular location">
    <subcellularLocation>
        <location evidence="1">Nucleus</location>
    </subcellularLocation>
</comment>
<evidence type="ECO:0000256" key="1">
    <source>
        <dbReference type="ARBA" id="ARBA00004123"/>
    </source>
</evidence>
<keyword evidence="13" id="KW-1185">Reference proteome</keyword>
<comment type="caution">
    <text evidence="12">The sequence shown here is derived from an EMBL/GenBank/DDBJ whole genome shotgun (WGS) entry which is preliminary data.</text>
</comment>
<dbReference type="Proteomes" id="UP000274822">
    <property type="component" value="Unassembled WGS sequence"/>
</dbReference>
<evidence type="ECO:0000256" key="3">
    <source>
        <dbReference type="ARBA" id="ARBA00016937"/>
    </source>
</evidence>
<dbReference type="GO" id="GO:0005634">
    <property type="term" value="C:nucleus"/>
    <property type="evidence" value="ECO:0007669"/>
    <property type="project" value="UniProtKB-SubCell"/>
</dbReference>
<evidence type="ECO:0000256" key="4">
    <source>
        <dbReference type="ARBA" id="ARBA00022552"/>
    </source>
</evidence>
<evidence type="ECO:0000256" key="8">
    <source>
        <dbReference type="ARBA" id="ARBA00023242"/>
    </source>
</evidence>
<keyword evidence="4" id="KW-0698">rRNA processing</keyword>
<comment type="function">
    <text evidence="9">Exoribonuclease involved in ribosome biosynthesis. Involved in the processing of ITS1, the internal transcribed spacer localized between the 18S and 5.8S rRNAs.</text>
</comment>
<evidence type="ECO:0000256" key="7">
    <source>
        <dbReference type="ARBA" id="ARBA00022839"/>
    </source>
</evidence>
<feature type="region of interest" description="Disordered" evidence="10">
    <location>
        <begin position="311"/>
        <end position="383"/>
    </location>
</feature>
<dbReference type="GO" id="GO:0008408">
    <property type="term" value="F:3'-5' exonuclease activity"/>
    <property type="evidence" value="ECO:0007669"/>
    <property type="project" value="InterPro"/>
</dbReference>
<keyword evidence="5" id="KW-0540">Nuclease</keyword>
<feature type="compositionally biased region" description="Basic and acidic residues" evidence="10">
    <location>
        <begin position="22"/>
        <end position="34"/>
    </location>
</feature>
<keyword evidence="6" id="KW-0378">Hydrolase</keyword>
<feature type="domain" description="Exonuclease" evidence="11">
    <location>
        <begin position="131"/>
        <end position="306"/>
    </location>
</feature>
<sequence>MSGPKPKPKPKPKSRPKLWVNKSKDPDDENKVCEDDGNGETFLARTHPERKQVSRSDQRKRKADDDDIVSATKKTKTSTTATKSSAADTAPKDLWFDDVNQEDIAREYGILTNENAKLLKSMDLNKGSKAKFVAIDCEMVGVGPNGDQSALARVSIVNFHGATLLDQYVRPMERVTDYRTAISGITRELIIDAPLFHDVQKQVADLLKDRILVGHALTHDLKALLLDHPRRDVRDTSRYKPFRNMVKGKTPALRRLAKDVLGLTIQEGAHSSGFGRGLGTALMYLFVEDARVTMMLYRKVKEEWDKSLGPRARTDKLAKRKKPSGAMMVASEKAGEGKRKEEGKRKGKGKGKAARFKEDEGGKEESSGKEENSEEEGNEGEGD</sequence>
<protein>
    <recommendedName>
        <fullName evidence="3">RNA exonuclease 4</fullName>
    </recommendedName>
</protein>
<keyword evidence="7" id="KW-0269">Exonuclease</keyword>
<dbReference type="CDD" id="cd06144">
    <property type="entry name" value="REX4_like"/>
    <property type="match status" value="1"/>
</dbReference>
<dbReference type="AlphaFoldDB" id="A0A433Q5E5"/>
<evidence type="ECO:0000256" key="2">
    <source>
        <dbReference type="ARBA" id="ARBA00010489"/>
    </source>
</evidence>
<dbReference type="GO" id="GO:0003676">
    <property type="term" value="F:nucleic acid binding"/>
    <property type="evidence" value="ECO:0007669"/>
    <property type="project" value="InterPro"/>
</dbReference>
<feature type="compositionally biased region" description="Basic and acidic residues" evidence="10">
    <location>
        <begin position="333"/>
        <end position="344"/>
    </location>
</feature>
<dbReference type="Pfam" id="PF00929">
    <property type="entry name" value="RNase_T"/>
    <property type="match status" value="1"/>
</dbReference>
<evidence type="ECO:0000256" key="9">
    <source>
        <dbReference type="ARBA" id="ARBA00025599"/>
    </source>
</evidence>
<feature type="compositionally biased region" description="Basic and acidic residues" evidence="10">
    <location>
        <begin position="355"/>
        <end position="371"/>
    </location>
</feature>
<dbReference type="InterPro" id="IPR037431">
    <property type="entry name" value="REX4_DEDDh_dom"/>
</dbReference>
<evidence type="ECO:0000256" key="10">
    <source>
        <dbReference type="SAM" id="MobiDB-lite"/>
    </source>
</evidence>
<feature type="compositionally biased region" description="Basic and acidic residues" evidence="10">
    <location>
        <begin position="46"/>
        <end position="57"/>
    </location>
</feature>
<keyword evidence="8" id="KW-0539">Nucleus</keyword>
<dbReference type="Gene3D" id="3.30.420.10">
    <property type="entry name" value="Ribonuclease H-like superfamily/Ribonuclease H"/>
    <property type="match status" value="1"/>
</dbReference>
<evidence type="ECO:0000256" key="6">
    <source>
        <dbReference type="ARBA" id="ARBA00022801"/>
    </source>
</evidence>
<feature type="compositionally biased region" description="Basic residues" evidence="10">
    <location>
        <begin position="345"/>
        <end position="354"/>
    </location>
</feature>
<feature type="compositionally biased region" description="Acidic residues" evidence="10">
    <location>
        <begin position="372"/>
        <end position="383"/>
    </location>
</feature>
<feature type="region of interest" description="Disordered" evidence="10">
    <location>
        <begin position="1"/>
        <end position="87"/>
    </location>
</feature>
<feature type="compositionally biased region" description="Low complexity" evidence="10">
    <location>
        <begin position="77"/>
        <end position="87"/>
    </location>
</feature>
<reference evidence="12 13" key="1">
    <citation type="journal article" date="2018" name="New Phytol.">
        <title>Phylogenomics of Endogonaceae and evolution of mycorrhizas within Mucoromycota.</title>
        <authorList>
            <person name="Chang Y."/>
            <person name="Desiro A."/>
            <person name="Na H."/>
            <person name="Sandor L."/>
            <person name="Lipzen A."/>
            <person name="Clum A."/>
            <person name="Barry K."/>
            <person name="Grigoriev I.V."/>
            <person name="Martin F.M."/>
            <person name="Stajich J.E."/>
            <person name="Smith M.E."/>
            <person name="Bonito G."/>
            <person name="Spatafora J.W."/>
        </authorList>
    </citation>
    <scope>NUCLEOTIDE SEQUENCE [LARGE SCALE GENOMIC DNA]</scope>
    <source>
        <strain evidence="12 13">AD002</strain>
    </source>
</reference>
<proteinExistence type="inferred from homology"/>
<dbReference type="InterPro" id="IPR036397">
    <property type="entry name" value="RNaseH_sf"/>
</dbReference>
<dbReference type="InterPro" id="IPR047021">
    <property type="entry name" value="REXO1/3/4-like"/>
</dbReference>
<dbReference type="PANTHER" id="PTHR12801">
    <property type="entry name" value="RNA EXONUCLEASE REXO1 / RECO3 FAMILY MEMBER-RELATED"/>
    <property type="match status" value="1"/>
</dbReference>
<accession>A0A433Q5E5</accession>
<comment type="similarity">
    <text evidence="2">Belongs to the REXO4 family.</text>
</comment>
<dbReference type="PANTHER" id="PTHR12801:SF45">
    <property type="entry name" value="RNA EXONUCLEASE 4"/>
    <property type="match status" value="1"/>
</dbReference>
<feature type="compositionally biased region" description="Basic residues" evidence="10">
    <location>
        <begin position="1"/>
        <end position="16"/>
    </location>
</feature>
<evidence type="ECO:0000259" key="11">
    <source>
        <dbReference type="SMART" id="SM00479"/>
    </source>
</evidence>
<dbReference type="GO" id="GO:0006364">
    <property type="term" value="P:rRNA processing"/>
    <property type="evidence" value="ECO:0007669"/>
    <property type="project" value="UniProtKB-KW"/>
</dbReference>
<dbReference type="FunFam" id="3.30.420.10:FF:000007">
    <property type="entry name" value="Interferon-stimulated exonuclease gene 20"/>
    <property type="match status" value="1"/>
</dbReference>
<dbReference type="SUPFAM" id="SSF53098">
    <property type="entry name" value="Ribonuclease H-like"/>
    <property type="match status" value="1"/>
</dbReference>
<evidence type="ECO:0000313" key="12">
    <source>
        <dbReference type="EMBL" id="RUS25001.1"/>
    </source>
</evidence>
<dbReference type="EMBL" id="RBNJ01014276">
    <property type="protein sequence ID" value="RUS25001.1"/>
    <property type="molecule type" value="Genomic_DNA"/>
</dbReference>
<name>A0A433Q5E5_9FUNG</name>
<organism evidence="12 13">
    <name type="scientific">Jimgerdemannia flammicorona</name>
    <dbReference type="NCBI Taxonomy" id="994334"/>
    <lineage>
        <taxon>Eukaryota</taxon>
        <taxon>Fungi</taxon>
        <taxon>Fungi incertae sedis</taxon>
        <taxon>Mucoromycota</taxon>
        <taxon>Mucoromycotina</taxon>
        <taxon>Endogonomycetes</taxon>
        <taxon>Endogonales</taxon>
        <taxon>Endogonaceae</taxon>
        <taxon>Jimgerdemannia</taxon>
    </lineage>
</organism>
<dbReference type="InterPro" id="IPR013520">
    <property type="entry name" value="Ribonucl_H"/>
</dbReference>
<gene>
    <name evidence="12" type="ORF">BC938DRAFT_472764</name>
</gene>
<evidence type="ECO:0000256" key="5">
    <source>
        <dbReference type="ARBA" id="ARBA00022722"/>
    </source>
</evidence>